<sequence length="81" mass="9247">MTMINTTIVGAQRSSDTDTKNIITQEGCYRLCFNDEYCVAYTFHHGQENKISKCWVFSETGIRGLVEEIGTDTYFIPYGHP</sequence>
<dbReference type="Gene3D" id="3.50.4.10">
    <property type="entry name" value="Hepatocyte Growth Factor"/>
    <property type="match status" value="1"/>
</dbReference>
<dbReference type="EMBL" id="UYJE01006663">
    <property type="protein sequence ID" value="VDI47883.1"/>
    <property type="molecule type" value="Genomic_DNA"/>
</dbReference>
<protein>
    <recommendedName>
        <fullName evidence="1">Apple domain-containing protein</fullName>
    </recommendedName>
</protein>
<gene>
    <name evidence="2" type="ORF">MGAL_10B079236</name>
</gene>
<dbReference type="AlphaFoldDB" id="A0A8B6FCZ1"/>
<evidence type="ECO:0000313" key="3">
    <source>
        <dbReference type="Proteomes" id="UP000596742"/>
    </source>
</evidence>
<dbReference type="SUPFAM" id="SSF57414">
    <property type="entry name" value="Hairpin loop containing domain-like"/>
    <property type="match status" value="1"/>
</dbReference>
<name>A0A8B6FCZ1_MYTGA</name>
<evidence type="ECO:0000259" key="1">
    <source>
        <dbReference type="Pfam" id="PF14295"/>
    </source>
</evidence>
<comment type="caution">
    <text evidence="2">The sequence shown here is derived from an EMBL/GenBank/DDBJ whole genome shotgun (WGS) entry which is preliminary data.</text>
</comment>
<proteinExistence type="predicted"/>
<accession>A0A8B6FCZ1</accession>
<feature type="domain" description="Apple" evidence="1">
    <location>
        <begin position="24"/>
        <end position="55"/>
    </location>
</feature>
<keyword evidence="3" id="KW-1185">Reference proteome</keyword>
<dbReference type="Proteomes" id="UP000596742">
    <property type="component" value="Unassembled WGS sequence"/>
</dbReference>
<reference evidence="2" key="1">
    <citation type="submission" date="2018-11" db="EMBL/GenBank/DDBJ databases">
        <authorList>
            <person name="Alioto T."/>
            <person name="Alioto T."/>
        </authorList>
    </citation>
    <scope>NUCLEOTIDE SEQUENCE</scope>
</reference>
<organism evidence="2 3">
    <name type="scientific">Mytilus galloprovincialis</name>
    <name type="common">Mediterranean mussel</name>
    <dbReference type="NCBI Taxonomy" id="29158"/>
    <lineage>
        <taxon>Eukaryota</taxon>
        <taxon>Metazoa</taxon>
        <taxon>Spiralia</taxon>
        <taxon>Lophotrochozoa</taxon>
        <taxon>Mollusca</taxon>
        <taxon>Bivalvia</taxon>
        <taxon>Autobranchia</taxon>
        <taxon>Pteriomorphia</taxon>
        <taxon>Mytilida</taxon>
        <taxon>Mytiloidea</taxon>
        <taxon>Mytilidae</taxon>
        <taxon>Mytilinae</taxon>
        <taxon>Mytilus</taxon>
    </lineage>
</organism>
<dbReference type="Pfam" id="PF14295">
    <property type="entry name" value="PAN_4"/>
    <property type="match status" value="1"/>
</dbReference>
<dbReference type="InterPro" id="IPR003609">
    <property type="entry name" value="Pan_app"/>
</dbReference>
<evidence type="ECO:0000313" key="2">
    <source>
        <dbReference type="EMBL" id="VDI47883.1"/>
    </source>
</evidence>